<dbReference type="Pfam" id="PF04820">
    <property type="entry name" value="Trp_halogenase"/>
    <property type="match status" value="1"/>
</dbReference>
<accession>A0A437QIJ4</accession>
<dbReference type="GO" id="GO:0004497">
    <property type="term" value="F:monooxygenase activity"/>
    <property type="evidence" value="ECO:0007669"/>
    <property type="project" value="InterPro"/>
</dbReference>
<keyword evidence="2" id="KW-0547">Nucleotide-binding</keyword>
<feature type="binding site" evidence="2">
    <location>
        <position position="198"/>
    </location>
    <ligand>
        <name>FAD</name>
        <dbReference type="ChEBI" id="CHEBI:57692"/>
    </ligand>
</feature>
<keyword evidence="4" id="KW-1185">Reference proteome</keyword>
<evidence type="ECO:0000256" key="1">
    <source>
        <dbReference type="PIRSR" id="PIRSR011396-1"/>
    </source>
</evidence>
<sequence length="528" mass="58230">MDNPIRSLVIVGGGAAGWITAGLLAAEHNADQGVLAAIPKLTISLIESPDVPIIGVGEGTWPSMRLTLQKIGIGETEFLLCCDASFKQGSKFIHWRGQTAANRSFPDSYIHPFSLPIGQQELNLCPFWLPHQQDVAFADAVCQQFQLAELGLAPKQISTAEYSFINNYGYHLNAGKFSQLLQKHVTEKLGVRYIADHVTAIHSQQNGDIASLSTKSHGEISGDLFIDCSGSRSMLLGEHLQVPMISQQQVLFNDSALAVQMPYPTADAAIASCTHATAQSCGWIWDIGLPTRRGIGHVYSSAHLSDDAAEQQLRRYLTADFGASAASSAEFRKLSFAPGHRALCWKNNCIAIGMAAGFIEPLEASALALVEWTAKALSSQLPANRAVMDIVAARVNKVFLQHWQQIVEFLKLHYVLSQRADDDYWYEHRESSSIPTSLQDALQLWRYQVPSAMDISHSDVLFPAASYQYVLYGMGFQTQLSGSQKPSLQRKAQQLFNENIQRIQTLKQVLDDNRSLLQKIRQHGLPTI</sequence>
<dbReference type="AlphaFoldDB" id="A0A437QIJ4"/>
<dbReference type="GO" id="GO:0000166">
    <property type="term" value="F:nucleotide binding"/>
    <property type="evidence" value="ECO:0007669"/>
    <property type="project" value="UniProtKB-KW"/>
</dbReference>
<dbReference type="PANTHER" id="PTHR43747:SF4">
    <property type="entry name" value="FLAVIN-DEPENDENT TRYPTOPHAN HALOGENASE"/>
    <property type="match status" value="1"/>
</dbReference>
<dbReference type="RefSeq" id="WP_127700323.1">
    <property type="nucleotide sequence ID" value="NZ_SACS01000019.1"/>
</dbReference>
<name>A0A437QIJ4_9GAMM</name>
<dbReference type="SUPFAM" id="SSF51905">
    <property type="entry name" value="FAD/NAD(P)-binding domain"/>
    <property type="match status" value="1"/>
</dbReference>
<feature type="binding site" evidence="2">
    <location>
        <begin position="13"/>
        <end position="16"/>
    </location>
    <ligand>
        <name>FAD</name>
        <dbReference type="ChEBI" id="CHEBI:57692"/>
    </ligand>
</feature>
<dbReference type="OrthoDB" id="5751025at2"/>
<dbReference type="PIRSF" id="PIRSF011396">
    <property type="entry name" value="Trp_halogenase"/>
    <property type="match status" value="1"/>
</dbReference>
<dbReference type="Gene3D" id="3.50.50.60">
    <property type="entry name" value="FAD/NAD(P)-binding domain"/>
    <property type="match status" value="1"/>
</dbReference>
<comment type="caution">
    <text evidence="3">The sequence shown here is derived from an EMBL/GenBank/DDBJ whole genome shotgun (WGS) entry which is preliminary data.</text>
</comment>
<dbReference type="InterPro" id="IPR036188">
    <property type="entry name" value="FAD/NAD-bd_sf"/>
</dbReference>
<feature type="binding site" evidence="2">
    <location>
        <position position="87"/>
    </location>
    <ligand>
        <name>7-chloro-L-tryptophan</name>
        <dbReference type="ChEBI" id="CHEBI:58713"/>
    </ligand>
</feature>
<evidence type="ECO:0000313" key="3">
    <source>
        <dbReference type="EMBL" id="RVU34351.1"/>
    </source>
</evidence>
<evidence type="ECO:0000256" key="2">
    <source>
        <dbReference type="PIRSR" id="PIRSR011396-2"/>
    </source>
</evidence>
<dbReference type="EMBL" id="SACS01000019">
    <property type="protein sequence ID" value="RVU34351.1"/>
    <property type="molecule type" value="Genomic_DNA"/>
</dbReference>
<gene>
    <name evidence="3" type="ORF">EOE67_15905</name>
</gene>
<reference evidence="3 4" key="1">
    <citation type="submission" date="2019-01" db="EMBL/GenBank/DDBJ databases">
        <authorList>
            <person name="Chen W.-M."/>
        </authorList>
    </citation>
    <scope>NUCLEOTIDE SEQUENCE [LARGE SCALE GENOMIC DNA]</scope>
    <source>
        <strain evidence="3 4">KYPC3</strain>
    </source>
</reference>
<dbReference type="PANTHER" id="PTHR43747">
    <property type="entry name" value="FAD-BINDING PROTEIN"/>
    <property type="match status" value="1"/>
</dbReference>
<proteinExistence type="predicted"/>
<protein>
    <submittedName>
        <fullName evidence="3">Tryptophan 7-halogenase</fullName>
    </submittedName>
</protein>
<evidence type="ECO:0000313" key="4">
    <source>
        <dbReference type="Proteomes" id="UP000283077"/>
    </source>
</evidence>
<dbReference type="InterPro" id="IPR050816">
    <property type="entry name" value="Flavin-dep_Halogenase_NPB"/>
</dbReference>
<organism evidence="3 4">
    <name type="scientific">Rheinheimera riviphila</name>
    <dbReference type="NCBI Taxonomy" id="1834037"/>
    <lineage>
        <taxon>Bacteria</taxon>
        <taxon>Pseudomonadati</taxon>
        <taxon>Pseudomonadota</taxon>
        <taxon>Gammaproteobacteria</taxon>
        <taxon>Chromatiales</taxon>
        <taxon>Chromatiaceae</taxon>
        <taxon>Rheinheimera</taxon>
    </lineage>
</organism>
<dbReference type="Proteomes" id="UP000283077">
    <property type="component" value="Unassembled WGS sequence"/>
</dbReference>
<keyword evidence="2" id="KW-0274">FAD</keyword>
<dbReference type="InterPro" id="IPR006905">
    <property type="entry name" value="Flavin_halogenase"/>
</dbReference>
<feature type="binding site" evidence="2">
    <location>
        <position position="363"/>
    </location>
    <ligand>
        <name>L-tryptophan</name>
        <dbReference type="ChEBI" id="CHEBI:57912"/>
    </ligand>
</feature>
<feature type="active site" evidence="1">
    <location>
        <position position="87"/>
    </location>
</feature>
<keyword evidence="2" id="KW-0285">Flavoprotein</keyword>
<dbReference type="InterPro" id="IPR033856">
    <property type="entry name" value="Trp_halogen"/>
</dbReference>